<evidence type="ECO:0000313" key="1">
    <source>
        <dbReference type="EMBL" id="MBA2226300.1"/>
    </source>
</evidence>
<gene>
    <name evidence="1" type="ORF">H0921_09030</name>
</gene>
<comment type="caution">
    <text evidence="1">The sequence shown here is derived from an EMBL/GenBank/DDBJ whole genome shotgun (WGS) entry which is preliminary data.</text>
</comment>
<proteinExistence type="predicted"/>
<sequence>MLRRRSQLHVEMLEDRSVPAVTVLGFNTADIKITGDNQSNDIDITMTNQGIEVQANGATTLALDPNTPGSWVVTNTPTLIVLNPNGPNNPPTLDNLFVDMLNGDDKVTATSLNATGNAYFTMGNGNDILRIGACRFGNNLFIRDPSGNDTVVIDNTTVGVNTYIYLTSGLDRVYIAGNGTVFGNDLFINTAGGNDLVRFIPGLSQVGNNLLIYTGGGNDRVFVDNGTSGTATLQVFGTTVIRTDVGDDLVRFGAPSTTVGGPTVDLQTTIIDTGDNNDAIFMEDAIMSLLIALLGNGDDKVLNNWGASNVTVGFGSLLDGGNHVVGDTLPTPWTAPANLTVINFP</sequence>
<reference evidence="1 2" key="1">
    <citation type="submission" date="2020-07" db="EMBL/GenBank/DDBJ databases">
        <title>Thermogemmata thermophila gen. nov., sp. nov., a novel moderate thermophilic planctomycete from a Kamchatka hot spring.</title>
        <authorList>
            <person name="Elcheninov A.G."/>
            <person name="Podosokorskaya O.A."/>
            <person name="Kovaleva O.L."/>
            <person name="Novikov A."/>
            <person name="Bonch-Osmolovskaya E.A."/>
            <person name="Toshchakov S.V."/>
            <person name="Kublanov I.V."/>
        </authorList>
    </citation>
    <scope>NUCLEOTIDE SEQUENCE [LARGE SCALE GENOMIC DNA]</scope>
    <source>
        <strain evidence="1 2">2918</strain>
    </source>
</reference>
<accession>A0A7V8VEC1</accession>
<dbReference type="AlphaFoldDB" id="A0A7V8VEC1"/>
<dbReference type="RefSeq" id="WP_194537740.1">
    <property type="nucleotide sequence ID" value="NZ_JACEFB010000005.1"/>
</dbReference>
<name>A0A7V8VEC1_9BACT</name>
<organism evidence="1 2">
    <name type="scientific">Thermogemmata fonticola</name>
    <dbReference type="NCBI Taxonomy" id="2755323"/>
    <lineage>
        <taxon>Bacteria</taxon>
        <taxon>Pseudomonadati</taxon>
        <taxon>Planctomycetota</taxon>
        <taxon>Planctomycetia</taxon>
        <taxon>Gemmatales</taxon>
        <taxon>Gemmataceae</taxon>
        <taxon>Thermogemmata</taxon>
    </lineage>
</organism>
<evidence type="ECO:0008006" key="3">
    <source>
        <dbReference type="Google" id="ProtNLM"/>
    </source>
</evidence>
<keyword evidence="2" id="KW-1185">Reference proteome</keyword>
<protein>
    <recommendedName>
        <fullName evidence="3">Calcium-binding protein</fullName>
    </recommendedName>
</protein>
<dbReference type="EMBL" id="JACEFB010000005">
    <property type="protein sequence ID" value="MBA2226300.1"/>
    <property type="molecule type" value="Genomic_DNA"/>
</dbReference>
<evidence type="ECO:0000313" key="2">
    <source>
        <dbReference type="Proteomes" id="UP000542342"/>
    </source>
</evidence>
<dbReference type="Proteomes" id="UP000542342">
    <property type="component" value="Unassembled WGS sequence"/>
</dbReference>